<dbReference type="AlphaFoldDB" id="A0A2D0ALS4"/>
<dbReference type="Pfam" id="PF02810">
    <property type="entry name" value="SEC-C"/>
    <property type="match status" value="1"/>
</dbReference>
<name>A0A2D0ALS4_9BURK</name>
<reference evidence="1 2" key="1">
    <citation type="journal article" date="2008" name="Int. J. Syst. Evol. Microbiol.">
        <title>Description of Roseateles aquatilis sp. nov. and Roseateles terrae sp. nov., in the class Betaproteobacteria, and emended description of the genus Roseateles.</title>
        <authorList>
            <person name="Gomila M."/>
            <person name="Bowien B."/>
            <person name="Falsen E."/>
            <person name="Moore E.R."/>
            <person name="Lalucat J."/>
        </authorList>
    </citation>
    <scope>NUCLEOTIDE SEQUENCE [LARGE SCALE GENOMIC DNA]</scope>
    <source>
        <strain evidence="1 2">CCUG 48205</strain>
    </source>
</reference>
<dbReference type="InterPro" id="IPR004027">
    <property type="entry name" value="SEC_C_motif"/>
</dbReference>
<proteinExistence type="predicted"/>
<dbReference type="SUPFAM" id="SSF103642">
    <property type="entry name" value="Sec-C motif"/>
    <property type="match status" value="1"/>
</dbReference>
<evidence type="ECO:0000313" key="2">
    <source>
        <dbReference type="Proteomes" id="UP000197468"/>
    </source>
</evidence>
<keyword evidence="2" id="KW-1185">Reference proteome</keyword>
<dbReference type="EMBL" id="NIOF01000026">
    <property type="protein sequence ID" value="OWQ83066.1"/>
    <property type="molecule type" value="Genomic_DNA"/>
</dbReference>
<gene>
    <name evidence="1" type="ORF">CDN99_27350</name>
</gene>
<organism evidence="1 2">
    <name type="scientific">Roseateles aquatilis</name>
    <dbReference type="NCBI Taxonomy" id="431061"/>
    <lineage>
        <taxon>Bacteria</taxon>
        <taxon>Pseudomonadati</taxon>
        <taxon>Pseudomonadota</taxon>
        <taxon>Betaproteobacteria</taxon>
        <taxon>Burkholderiales</taxon>
        <taxon>Sphaerotilaceae</taxon>
        <taxon>Roseateles</taxon>
    </lineage>
</organism>
<dbReference type="Proteomes" id="UP000197468">
    <property type="component" value="Unassembled WGS sequence"/>
</dbReference>
<accession>A0A2D0ALS4</accession>
<protein>
    <recommendedName>
        <fullName evidence="3">SEC-C domain-containing protein</fullName>
    </recommendedName>
</protein>
<sequence length="534" mass="60062">MQPQYIHIPRNSKCPCQSGLRFKECHGRLGDSRTSEDLANAKAILFNRKIAIEHQRQKQQGLGPAISSHTSNETRVLKIGSKEITLPKDQTFLEFLDTYTEHILSSEWWITECEKPDEDAHTVVKWHRQQALQKSRLANIKKGFQLIRFTGAMEASARFAYDLYCLSVSNEVQQLLIARLKNAEQFPGAMQEISVAAILLRAGFRLDFEDETDGSTKHHEFTATHIGSGIQYSVEAKRSEGSINRIGRLLSSALRKPTRHPRLIFINLNKECKDNADFMHLASQTESQFKRLDSQPASASLPPAYVICTNNPWESRLDSIEYPTGGLIVYPFRMPDFLELKRGTLRQLINARARHAPIEGLMRSIMEHSVIPSTWDGQIPIFAHGLAPRRFVIGEPCTVTNADGEVSGILLNAIVSENEKQVACVVQKSDGTHGIGSTHLSEEEIIAWKQHPKTFFGVLNNNNTIPIDGDPLELYDFFYIQILKSSSRDRLIQDLAGSEEGSSLESMTFQELASKLAERQANHLLASLQYDAPL</sequence>
<evidence type="ECO:0000313" key="1">
    <source>
        <dbReference type="EMBL" id="OWQ83066.1"/>
    </source>
</evidence>
<evidence type="ECO:0008006" key="3">
    <source>
        <dbReference type="Google" id="ProtNLM"/>
    </source>
</evidence>
<comment type="caution">
    <text evidence="1">The sequence shown here is derived from an EMBL/GenBank/DDBJ whole genome shotgun (WGS) entry which is preliminary data.</text>
</comment>